<keyword evidence="14" id="KW-1185">Reference proteome</keyword>
<dbReference type="Gene3D" id="3.40.50.620">
    <property type="entry name" value="HUPs"/>
    <property type="match status" value="1"/>
</dbReference>
<dbReference type="PANTHER" id="PTHR39321">
    <property type="entry name" value="NICOTINATE-NUCLEOTIDE ADENYLYLTRANSFERASE-RELATED"/>
    <property type="match status" value="1"/>
</dbReference>
<comment type="function">
    <text evidence="1 11">Catalyzes the reversible adenylation of nicotinate mononucleotide (NaMN) to nicotinic acid adenine dinucleotide (NaAD).</text>
</comment>
<sequence>MGCVPSFRDLAAFITITLDKGNQGVICGARAIGGNDVQGWPTARRGMVIGLLGGSFDPAHAGHVHITREAMTRFGLDRVWWLVSPGNPLKPRGPRPLEERMAHARTVMRHPRVAVTDLEARIGTRHTAQTLRALQARYPGVRFVWLMGADNLVQFHRWEDWRWIMKNVPIGVLARPGWGVRGRLGRAARAFSGCRVPPVRLGRAEPPAWAFADLPMIDVSSSAIRARGEWG</sequence>
<evidence type="ECO:0000256" key="7">
    <source>
        <dbReference type="ARBA" id="ARBA00022741"/>
    </source>
</evidence>
<keyword evidence="8 11" id="KW-0067">ATP-binding</keyword>
<dbReference type="SUPFAM" id="SSF52374">
    <property type="entry name" value="Nucleotidylyl transferase"/>
    <property type="match status" value="1"/>
</dbReference>
<accession>A0A8J8MRU4</accession>
<dbReference type="Proteomes" id="UP000679284">
    <property type="component" value="Chromosome"/>
</dbReference>
<dbReference type="InterPro" id="IPR004821">
    <property type="entry name" value="Cyt_trans-like"/>
</dbReference>
<dbReference type="Pfam" id="PF01467">
    <property type="entry name" value="CTP_transf_like"/>
    <property type="match status" value="1"/>
</dbReference>
<dbReference type="KEGG" id="fap:GR316_01385"/>
<evidence type="ECO:0000259" key="12">
    <source>
        <dbReference type="Pfam" id="PF01467"/>
    </source>
</evidence>
<proteinExistence type="inferred from homology"/>
<evidence type="ECO:0000256" key="8">
    <source>
        <dbReference type="ARBA" id="ARBA00022840"/>
    </source>
</evidence>
<evidence type="ECO:0000256" key="10">
    <source>
        <dbReference type="ARBA" id="ARBA00048721"/>
    </source>
</evidence>
<comment type="catalytic activity">
    <reaction evidence="10 11">
        <text>nicotinate beta-D-ribonucleotide + ATP + H(+) = deamido-NAD(+) + diphosphate</text>
        <dbReference type="Rhea" id="RHEA:22860"/>
        <dbReference type="ChEBI" id="CHEBI:15378"/>
        <dbReference type="ChEBI" id="CHEBI:30616"/>
        <dbReference type="ChEBI" id="CHEBI:33019"/>
        <dbReference type="ChEBI" id="CHEBI:57502"/>
        <dbReference type="ChEBI" id="CHEBI:58437"/>
        <dbReference type="EC" id="2.7.7.18"/>
    </reaction>
</comment>
<gene>
    <name evidence="11" type="primary">nadD</name>
    <name evidence="13" type="ORF">GR316_01385</name>
</gene>
<feature type="domain" description="Cytidyltransferase-like" evidence="12">
    <location>
        <begin position="51"/>
        <end position="227"/>
    </location>
</feature>
<dbReference type="GO" id="GO:0009435">
    <property type="term" value="P:NAD+ biosynthetic process"/>
    <property type="evidence" value="ECO:0007669"/>
    <property type="project" value="UniProtKB-UniRule"/>
</dbReference>
<keyword evidence="4 11" id="KW-0662">Pyridine nucleotide biosynthesis</keyword>
<dbReference type="InterPro" id="IPR014729">
    <property type="entry name" value="Rossmann-like_a/b/a_fold"/>
</dbReference>
<organism evidence="13 14">
    <name type="scientific">Falsirhodobacter algicola</name>
    <dbReference type="NCBI Taxonomy" id="2692330"/>
    <lineage>
        <taxon>Bacteria</taxon>
        <taxon>Pseudomonadati</taxon>
        <taxon>Pseudomonadota</taxon>
        <taxon>Alphaproteobacteria</taxon>
        <taxon>Rhodobacterales</taxon>
        <taxon>Paracoccaceae</taxon>
        <taxon>Falsirhodobacter</taxon>
    </lineage>
</organism>
<evidence type="ECO:0000256" key="2">
    <source>
        <dbReference type="ARBA" id="ARBA00005019"/>
    </source>
</evidence>
<dbReference type="CDD" id="cd02165">
    <property type="entry name" value="NMNAT"/>
    <property type="match status" value="1"/>
</dbReference>
<keyword evidence="5 11" id="KW-0808">Transferase</keyword>
<dbReference type="PANTHER" id="PTHR39321:SF3">
    <property type="entry name" value="PHOSPHOPANTETHEINE ADENYLYLTRANSFERASE"/>
    <property type="match status" value="1"/>
</dbReference>
<dbReference type="HAMAP" id="MF_00244">
    <property type="entry name" value="NaMN_adenylyltr"/>
    <property type="match status" value="1"/>
</dbReference>
<dbReference type="AlphaFoldDB" id="A0A8J8MRU4"/>
<dbReference type="NCBIfam" id="TIGR00482">
    <property type="entry name" value="nicotinate (nicotinamide) nucleotide adenylyltransferase"/>
    <property type="match status" value="1"/>
</dbReference>
<keyword evidence="7 11" id="KW-0547">Nucleotide-binding</keyword>
<dbReference type="GO" id="GO:0005524">
    <property type="term" value="F:ATP binding"/>
    <property type="evidence" value="ECO:0007669"/>
    <property type="project" value="UniProtKB-KW"/>
</dbReference>
<evidence type="ECO:0000313" key="14">
    <source>
        <dbReference type="Proteomes" id="UP000679284"/>
    </source>
</evidence>
<name>A0A8J8MRU4_9RHOB</name>
<evidence type="ECO:0000256" key="1">
    <source>
        <dbReference type="ARBA" id="ARBA00002324"/>
    </source>
</evidence>
<dbReference type="NCBIfam" id="NF000843">
    <property type="entry name" value="PRK00071.2-2"/>
    <property type="match status" value="1"/>
</dbReference>
<keyword evidence="6 11" id="KW-0548">Nucleotidyltransferase</keyword>
<evidence type="ECO:0000313" key="13">
    <source>
        <dbReference type="EMBL" id="QUS35043.1"/>
    </source>
</evidence>
<protein>
    <recommendedName>
        <fullName evidence="11">Probable nicotinate-nucleotide adenylyltransferase</fullName>
        <ecNumber evidence="11">2.7.7.18</ecNumber>
    </recommendedName>
    <alternativeName>
        <fullName evidence="11">Deamido-NAD(+) diphosphorylase</fullName>
    </alternativeName>
    <alternativeName>
        <fullName evidence="11">Deamido-NAD(+) pyrophosphorylase</fullName>
    </alternativeName>
    <alternativeName>
        <fullName evidence="11">Nicotinate mononucleotide adenylyltransferase</fullName>
        <shortName evidence="11">NaMN adenylyltransferase</shortName>
    </alternativeName>
</protein>
<evidence type="ECO:0000256" key="4">
    <source>
        <dbReference type="ARBA" id="ARBA00022642"/>
    </source>
</evidence>
<evidence type="ECO:0000256" key="11">
    <source>
        <dbReference type="HAMAP-Rule" id="MF_00244"/>
    </source>
</evidence>
<evidence type="ECO:0000256" key="3">
    <source>
        <dbReference type="ARBA" id="ARBA00009014"/>
    </source>
</evidence>
<dbReference type="GO" id="GO:0004515">
    <property type="term" value="F:nicotinate-nucleotide adenylyltransferase activity"/>
    <property type="evidence" value="ECO:0007669"/>
    <property type="project" value="UniProtKB-UniRule"/>
</dbReference>
<evidence type="ECO:0000256" key="9">
    <source>
        <dbReference type="ARBA" id="ARBA00023027"/>
    </source>
</evidence>
<evidence type="ECO:0000256" key="5">
    <source>
        <dbReference type="ARBA" id="ARBA00022679"/>
    </source>
</evidence>
<reference evidence="13" key="1">
    <citation type="submission" date="2020-01" db="EMBL/GenBank/DDBJ databases">
        <authorList>
            <person name="Yang Y."/>
            <person name="Kwon Y.M."/>
        </authorList>
    </citation>
    <scope>NUCLEOTIDE SEQUENCE</scope>
    <source>
        <strain evidence="13">PG104</strain>
    </source>
</reference>
<dbReference type="EC" id="2.7.7.18" evidence="11"/>
<evidence type="ECO:0000256" key="6">
    <source>
        <dbReference type="ARBA" id="ARBA00022695"/>
    </source>
</evidence>
<comment type="pathway">
    <text evidence="2 11">Cofactor biosynthesis; NAD(+) biosynthesis; deamido-NAD(+) from nicotinate D-ribonucleotide: step 1/1.</text>
</comment>
<dbReference type="InterPro" id="IPR005248">
    <property type="entry name" value="NadD/NMNAT"/>
</dbReference>
<dbReference type="EMBL" id="CP047289">
    <property type="protein sequence ID" value="QUS35043.1"/>
    <property type="molecule type" value="Genomic_DNA"/>
</dbReference>
<keyword evidence="9 11" id="KW-0520">NAD</keyword>
<comment type="similarity">
    <text evidence="3 11">Belongs to the NadD family.</text>
</comment>
<dbReference type="UniPathway" id="UPA00253">
    <property type="reaction ID" value="UER00332"/>
</dbReference>